<reference evidence="1 2" key="1">
    <citation type="submission" date="2021-01" db="EMBL/GenBank/DDBJ databases">
        <title>Genomic Encyclopedia of Type Strains, Phase IV (KMG-IV): sequencing the most valuable type-strain genomes for metagenomic binning, comparative biology and taxonomic classification.</title>
        <authorList>
            <person name="Goeker M."/>
        </authorList>
    </citation>
    <scope>NUCLEOTIDE SEQUENCE [LARGE SCALE GENOMIC DNA]</scope>
    <source>
        <strain evidence="1 2">DSM 27513</strain>
    </source>
</reference>
<organism evidence="1 2">
    <name type="scientific">Streptococcus saliviloxodontae</name>
    <dbReference type="NCBI Taxonomy" id="1349416"/>
    <lineage>
        <taxon>Bacteria</taxon>
        <taxon>Bacillati</taxon>
        <taxon>Bacillota</taxon>
        <taxon>Bacilli</taxon>
        <taxon>Lactobacillales</taxon>
        <taxon>Streptococcaceae</taxon>
        <taxon>Streptococcus</taxon>
    </lineage>
</organism>
<dbReference type="Pfam" id="PF00300">
    <property type="entry name" value="His_Phos_1"/>
    <property type="match status" value="1"/>
</dbReference>
<evidence type="ECO:0000313" key="1">
    <source>
        <dbReference type="EMBL" id="MBM7636098.1"/>
    </source>
</evidence>
<gene>
    <name evidence="1" type="ORF">JOC31_000917</name>
</gene>
<evidence type="ECO:0000313" key="2">
    <source>
        <dbReference type="Proteomes" id="UP000809081"/>
    </source>
</evidence>
<comment type="caution">
    <text evidence="1">The sequence shown here is derived from an EMBL/GenBank/DDBJ whole genome shotgun (WGS) entry which is preliminary data.</text>
</comment>
<dbReference type="InterPro" id="IPR001345">
    <property type="entry name" value="PG/BPGM_mutase_AS"/>
</dbReference>
<dbReference type="GO" id="GO:0004619">
    <property type="term" value="F:phosphoglycerate mutase activity"/>
    <property type="evidence" value="ECO:0007669"/>
    <property type="project" value="UniProtKB-EC"/>
</dbReference>
<dbReference type="RefSeq" id="WP_205016991.1">
    <property type="nucleotide sequence ID" value="NZ_JAFBEI010000016.1"/>
</dbReference>
<dbReference type="EMBL" id="JAFBEI010000016">
    <property type="protein sequence ID" value="MBM7636098.1"/>
    <property type="molecule type" value="Genomic_DNA"/>
</dbReference>
<dbReference type="InterPro" id="IPR013078">
    <property type="entry name" value="His_Pase_superF_clade-1"/>
</dbReference>
<dbReference type="PROSITE" id="PS00175">
    <property type="entry name" value="PG_MUTASE"/>
    <property type="match status" value="1"/>
</dbReference>
<dbReference type="InterPro" id="IPR050275">
    <property type="entry name" value="PGM_Phosphatase"/>
</dbReference>
<dbReference type="SMART" id="SM00855">
    <property type="entry name" value="PGAM"/>
    <property type="match status" value="1"/>
</dbReference>
<keyword evidence="2" id="KW-1185">Reference proteome</keyword>
<name>A0ABS2PKX8_9STRE</name>
<dbReference type="Proteomes" id="UP000809081">
    <property type="component" value="Unassembled WGS sequence"/>
</dbReference>
<protein>
    <submittedName>
        <fullName evidence="1">Phosphoglycerate mutase</fullName>
        <ecNumber evidence="1">5.4.2.12</ecNumber>
    </submittedName>
</protein>
<dbReference type="PANTHER" id="PTHR48100">
    <property type="entry name" value="BROAD-SPECIFICITY PHOSPHATASE YOR283W-RELATED"/>
    <property type="match status" value="1"/>
</dbReference>
<accession>A0ABS2PKX8</accession>
<dbReference type="CDD" id="cd07067">
    <property type="entry name" value="HP_PGM_like"/>
    <property type="match status" value="1"/>
</dbReference>
<dbReference type="PANTHER" id="PTHR48100:SF5">
    <property type="entry name" value="HISTIDINE PHOSPHATASE FAMILY PROTEIN"/>
    <property type="match status" value="1"/>
</dbReference>
<sequence>MGRKLYLMRHGETLFNSQGRVQGACDSPLTEDGKEQAMQAKAYFDTQSIQFDAVYSSTQERATDTAKLVSHQDHVVQLKGLKEMNFGSFEAQPEYLLPKFREGATSFEDLLIPYGGEDIRAVGGRVLATIQSVLERDHSESLLMVSHGAAMWGLCLTLEIVFPKGVGFSNCAICEFDVIDDSLSFNKLILPTKGNQEITI</sequence>
<dbReference type="SUPFAM" id="SSF53254">
    <property type="entry name" value="Phosphoglycerate mutase-like"/>
    <property type="match status" value="1"/>
</dbReference>
<dbReference type="Gene3D" id="3.40.50.1240">
    <property type="entry name" value="Phosphoglycerate mutase-like"/>
    <property type="match status" value="1"/>
</dbReference>
<dbReference type="EC" id="5.4.2.12" evidence="1"/>
<proteinExistence type="predicted"/>
<dbReference type="InterPro" id="IPR029033">
    <property type="entry name" value="His_PPase_superfam"/>
</dbReference>
<keyword evidence="1" id="KW-0413">Isomerase</keyword>